<dbReference type="Proteomes" id="UP000619293">
    <property type="component" value="Unassembled WGS sequence"/>
</dbReference>
<dbReference type="GO" id="GO:0006310">
    <property type="term" value="P:DNA recombination"/>
    <property type="evidence" value="ECO:0007669"/>
    <property type="project" value="UniProtKB-KW"/>
</dbReference>
<feature type="region of interest" description="Disordered" evidence="5">
    <location>
        <begin position="262"/>
        <end position="316"/>
    </location>
</feature>
<dbReference type="EMBL" id="BONG01000041">
    <property type="protein sequence ID" value="GIF92130.1"/>
    <property type="molecule type" value="Genomic_DNA"/>
</dbReference>
<evidence type="ECO:0000259" key="7">
    <source>
        <dbReference type="Pfam" id="PF07282"/>
    </source>
</evidence>
<dbReference type="GO" id="GO:0003677">
    <property type="term" value="F:DNA binding"/>
    <property type="evidence" value="ECO:0007669"/>
    <property type="project" value="UniProtKB-KW"/>
</dbReference>
<evidence type="ECO:0000256" key="1">
    <source>
        <dbReference type="ARBA" id="ARBA00008761"/>
    </source>
</evidence>
<evidence type="ECO:0000256" key="3">
    <source>
        <dbReference type="ARBA" id="ARBA00023125"/>
    </source>
</evidence>
<evidence type="ECO:0008006" key="10">
    <source>
        <dbReference type="Google" id="ProtNLM"/>
    </source>
</evidence>
<keyword evidence="3" id="KW-0238">DNA-binding</keyword>
<evidence type="ECO:0000313" key="8">
    <source>
        <dbReference type="EMBL" id="GIF92130.1"/>
    </source>
</evidence>
<gene>
    <name evidence="8" type="ORF">Cch02nite_55740</name>
</gene>
<keyword evidence="9" id="KW-1185">Reference proteome</keyword>
<dbReference type="InterPro" id="IPR001959">
    <property type="entry name" value="Transposase"/>
</dbReference>
<dbReference type="Pfam" id="PF01385">
    <property type="entry name" value="OrfB_IS605"/>
    <property type="match status" value="1"/>
</dbReference>
<evidence type="ECO:0000256" key="5">
    <source>
        <dbReference type="SAM" id="MobiDB-lite"/>
    </source>
</evidence>
<keyword evidence="2" id="KW-0815">Transposition</keyword>
<reference evidence="8 9" key="1">
    <citation type="submission" date="2021-01" db="EMBL/GenBank/DDBJ databases">
        <title>Whole genome shotgun sequence of Catellatospora chokoriensis NBRC 107358.</title>
        <authorList>
            <person name="Komaki H."/>
            <person name="Tamura T."/>
        </authorList>
    </citation>
    <scope>NUCLEOTIDE SEQUENCE [LARGE SCALE GENOMIC DNA]</scope>
    <source>
        <strain evidence="8 9">NBRC 107358</strain>
    </source>
</reference>
<evidence type="ECO:0000256" key="2">
    <source>
        <dbReference type="ARBA" id="ARBA00022578"/>
    </source>
</evidence>
<organism evidence="8 9">
    <name type="scientific">Catellatospora chokoriensis</name>
    <dbReference type="NCBI Taxonomy" id="310353"/>
    <lineage>
        <taxon>Bacteria</taxon>
        <taxon>Bacillati</taxon>
        <taxon>Actinomycetota</taxon>
        <taxon>Actinomycetes</taxon>
        <taxon>Micromonosporales</taxon>
        <taxon>Micromonosporaceae</taxon>
        <taxon>Catellatospora</taxon>
    </lineage>
</organism>
<evidence type="ECO:0000259" key="6">
    <source>
        <dbReference type="Pfam" id="PF01385"/>
    </source>
</evidence>
<dbReference type="NCBIfam" id="NF040570">
    <property type="entry name" value="guided_TnpB"/>
    <property type="match status" value="1"/>
</dbReference>
<name>A0A8J3K7G7_9ACTN</name>
<dbReference type="GO" id="GO:0032196">
    <property type="term" value="P:transposition"/>
    <property type="evidence" value="ECO:0007669"/>
    <property type="project" value="UniProtKB-KW"/>
</dbReference>
<evidence type="ECO:0000313" key="9">
    <source>
        <dbReference type="Proteomes" id="UP000619293"/>
    </source>
</evidence>
<dbReference type="InterPro" id="IPR010095">
    <property type="entry name" value="Cas12f1-like_TNB"/>
</dbReference>
<protein>
    <recommendedName>
        <fullName evidence="10">Transposase</fullName>
    </recommendedName>
</protein>
<comment type="similarity">
    <text evidence="1">In the C-terminal section; belongs to the transposase 35 family.</text>
</comment>
<dbReference type="RefSeq" id="WP_191841892.1">
    <property type="nucleotide sequence ID" value="NZ_BAAALB010000016.1"/>
</dbReference>
<feature type="domain" description="Probable transposase IS891/IS1136/IS1341" evidence="6">
    <location>
        <begin position="65"/>
        <end position="167"/>
    </location>
</feature>
<comment type="caution">
    <text evidence="8">The sequence shown here is derived from an EMBL/GenBank/DDBJ whole genome shotgun (WGS) entry which is preliminary data.</text>
</comment>
<dbReference type="AlphaFoldDB" id="A0A8J3K7G7"/>
<evidence type="ECO:0000256" key="4">
    <source>
        <dbReference type="ARBA" id="ARBA00023172"/>
    </source>
</evidence>
<feature type="domain" description="Cas12f1-like TNB" evidence="7">
    <location>
        <begin position="181"/>
        <end position="248"/>
    </location>
</feature>
<sequence length="316" mass="34478">MTLPGLGTLTVRADTRRLRRMLAKGRAKIVSATVGHRGGRWTVSLTCEAADLHDAVRHQLDASGTGWVGVDRGPAAFVVAGQADGTEVARVDDWPRPSRAGMARQRRLARAVTRKQRGSRNRAAARLGRHHARVAAIRRRFLHRVSNELVKTHDRLAIETLTITGMLTDRRLAAAVADAAWGELGRQLSYKQQWRGGDLTPVDRWYPSTKTRAPCRTVAPAMPLKQRTFVCGACGYQADRDLNAAVNLAIWAEQHHAQIRDLHAGGPVTNARRGEGSGPRTRAGETSPDDAGTAPTPPRARRGRPRGALSHNSTEL</sequence>
<accession>A0A8J3K7G7</accession>
<keyword evidence="4" id="KW-0233">DNA recombination</keyword>
<dbReference type="Pfam" id="PF07282">
    <property type="entry name" value="Cas12f1-like_TNB"/>
    <property type="match status" value="1"/>
</dbReference>
<proteinExistence type="inferred from homology"/>